<evidence type="ECO:0000313" key="1">
    <source>
        <dbReference type="EMBL" id="KAI3945051.1"/>
    </source>
</evidence>
<gene>
    <name evidence="1" type="ORF">MKW98_009855</name>
</gene>
<dbReference type="Proteomes" id="UP001202328">
    <property type="component" value="Unassembled WGS sequence"/>
</dbReference>
<feature type="non-terminal residue" evidence="1">
    <location>
        <position position="1"/>
    </location>
</feature>
<reference evidence="1" key="1">
    <citation type="submission" date="2022-04" db="EMBL/GenBank/DDBJ databases">
        <title>A functionally conserved STORR gene fusion in Papaver species that diverged 16.8 million years ago.</title>
        <authorList>
            <person name="Catania T."/>
        </authorList>
    </citation>
    <scope>NUCLEOTIDE SEQUENCE</scope>
    <source>
        <strain evidence="1">S-188037</strain>
    </source>
</reference>
<dbReference type="EMBL" id="JAJJMB010003897">
    <property type="protein sequence ID" value="KAI3945051.1"/>
    <property type="molecule type" value="Genomic_DNA"/>
</dbReference>
<name>A0AAD4XT38_9MAGN</name>
<dbReference type="AlphaFoldDB" id="A0AAD4XT38"/>
<keyword evidence="2" id="KW-1185">Reference proteome</keyword>
<protein>
    <submittedName>
        <fullName evidence="1">Uncharacterized protein</fullName>
    </submittedName>
</protein>
<proteinExistence type="predicted"/>
<accession>A0AAD4XT38</accession>
<organism evidence="1 2">
    <name type="scientific">Papaver atlanticum</name>
    <dbReference type="NCBI Taxonomy" id="357466"/>
    <lineage>
        <taxon>Eukaryota</taxon>
        <taxon>Viridiplantae</taxon>
        <taxon>Streptophyta</taxon>
        <taxon>Embryophyta</taxon>
        <taxon>Tracheophyta</taxon>
        <taxon>Spermatophyta</taxon>
        <taxon>Magnoliopsida</taxon>
        <taxon>Ranunculales</taxon>
        <taxon>Papaveraceae</taxon>
        <taxon>Papaveroideae</taxon>
        <taxon>Papaver</taxon>
    </lineage>
</organism>
<sequence length="54" mass="5629">DNDGLEHEKAATVPSNSKEVVNLNSDEGAGGIGFNFPRFPVQDISGEIGASDPE</sequence>
<comment type="caution">
    <text evidence="1">The sequence shown here is derived from an EMBL/GenBank/DDBJ whole genome shotgun (WGS) entry which is preliminary data.</text>
</comment>
<feature type="non-terminal residue" evidence="1">
    <location>
        <position position="54"/>
    </location>
</feature>
<evidence type="ECO:0000313" key="2">
    <source>
        <dbReference type="Proteomes" id="UP001202328"/>
    </source>
</evidence>